<dbReference type="Proteomes" id="UP000481153">
    <property type="component" value="Unassembled WGS sequence"/>
</dbReference>
<protein>
    <submittedName>
        <fullName evidence="1">Uncharacterized protein</fullName>
    </submittedName>
</protein>
<dbReference type="EMBL" id="VJMJ01000073">
    <property type="protein sequence ID" value="KAF0738539.1"/>
    <property type="molecule type" value="Genomic_DNA"/>
</dbReference>
<name>A0A6G0XED0_9STRA</name>
<accession>A0A6G0XED0</accession>
<dbReference type="PANTHER" id="PTHR31827">
    <property type="entry name" value="EMB|CAB89363.1"/>
    <property type="match status" value="1"/>
</dbReference>
<sequence>MSQQRCMFTECPHFAIEGSTKCMMHRNRTKCEEPNCPNQAYARGRCVRHGAKKNCAISKCQYNRRFGRYCSKHADETQKKRCDVQGCEKQPHARGRCVRHGGGRHCQAEGCRRHARVGVFCTKHVSNETNQVPVGAPQTNPDWLDWAILKELILEYKEEASAAAGATESELVVPPVDHQAALNTVCVWI</sequence>
<organism evidence="1 2">
    <name type="scientific">Aphanomyces euteiches</name>
    <dbReference type="NCBI Taxonomy" id="100861"/>
    <lineage>
        <taxon>Eukaryota</taxon>
        <taxon>Sar</taxon>
        <taxon>Stramenopiles</taxon>
        <taxon>Oomycota</taxon>
        <taxon>Saprolegniomycetes</taxon>
        <taxon>Saprolegniales</taxon>
        <taxon>Verrucalvaceae</taxon>
        <taxon>Aphanomyces</taxon>
    </lineage>
</organism>
<proteinExistence type="predicted"/>
<reference evidence="1 2" key="1">
    <citation type="submission" date="2019-07" db="EMBL/GenBank/DDBJ databases">
        <title>Genomics analysis of Aphanomyces spp. identifies a new class of oomycete effector associated with host adaptation.</title>
        <authorList>
            <person name="Gaulin E."/>
        </authorList>
    </citation>
    <scope>NUCLEOTIDE SEQUENCE [LARGE SCALE GENOMIC DNA]</scope>
    <source>
        <strain evidence="1 2">ATCC 201684</strain>
    </source>
</reference>
<comment type="caution">
    <text evidence="1">The sequence shown here is derived from an EMBL/GenBank/DDBJ whole genome shotgun (WGS) entry which is preliminary data.</text>
</comment>
<dbReference type="AlphaFoldDB" id="A0A6G0XED0"/>
<keyword evidence="2" id="KW-1185">Reference proteome</keyword>
<dbReference type="VEuPathDB" id="FungiDB:AeMF1_016382"/>
<dbReference type="PANTHER" id="PTHR31827:SF1">
    <property type="entry name" value="EMB|CAB89363.1"/>
    <property type="match status" value="1"/>
</dbReference>
<evidence type="ECO:0000313" key="1">
    <source>
        <dbReference type="EMBL" id="KAF0738539.1"/>
    </source>
</evidence>
<evidence type="ECO:0000313" key="2">
    <source>
        <dbReference type="Proteomes" id="UP000481153"/>
    </source>
</evidence>
<gene>
    <name evidence="1" type="ORF">Ae201684_005651</name>
</gene>